<dbReference type="PROSITE" id="PS00018">
    <property type="entry name" value="EF_HAND_1"/>
    <property type="match status" value="1"/>
</dbReference>
<gene>
    <name evidence="5" type="ORF">CBRE1094_LOCUS16971</name>
</gene>
<feature type="compositionally biased region" description="Pro residues" evidence="3">
    <location>
        <begin position="295"/>
        <end position="309"/>
    </location>
</feature>
<feature type="compositionally biased region" description="Low complexity" evidence="3">
    <location>
        <begin position="311"/>
        <end position="343"/>
    </location>
</feature>
<sequence length="419" mass="45409">MTGLRLAGLNATKDGVAQMIQKIDLDGDGQIDWTEFLEYSAVMMCDTRMLGAKTELDMAFDVLRTHCAFDARSMVGDSAEAALDWLRLAGKGHDGEPLDVALVVELLASGGSSPLNEDEAAELYAALDTQGTGWILLGDLKRMPCWEDMGTEEDADFYKLEAVALESQMSAMQKVYEVKLQEVEAEKEQALEKQKLELTAWKQQRSGASAKRALAGTRASLPPEHEAATPMPTAIANASFADTPSAFSSYGWLPTFSDGASFTPSQALPAPPRSMSPVTPSAPTTKPKWRTFSRTPPPPPAIQQTPPPWVQQAQQQQQWQEAQRQQWQQQLQQQQQQQQRAAAGYGAEGSGPGYYDENEPNNRSGPAAPQYDEEYERAQVQAASASGKPGGPAKRVTAGGGADDDQFADVELGDDLLPS</sequence>
<feature type="region of interest" description="Disordered" evidence="3">
    <location>
        <begin position="263"/>
        <end position="419"/>
    </location>
</feature>
<dbReference type="GO" id="GO:0005509">
    <property type="term" value="F:calcium ion binding"/>
    <property type="evidence" value="ECO:0007669"/>
    <property type="project" value="InterPro"/>
</dbReference>
<evidence type="ECO:0000256" key="3">
    <source>
        <dbReference type="SAM" id="MobiDB-lite"/>
    </source>
</evidence>
<dbReference type="SUPFAM" id="SSF47473">
    <property type="entry name" value="EF-hand"/>
    <property type="match status" value="1"/>
</dbReference>
<evidence type="ECO:0000256" key="2">
    <source>
        <dbReference type="SAM" id="Coils"/>
    </source>
</evidence>
<keyword evidence="1" id="KW-0106">Calcium</keyword>
<dbReference type="AlphaFoldDB" id="A0A7S2GHG3"/>
<evidence type="ECO:0000259" key="4">
    <source>
        <dbReference type="PROSITE" id="PS50222"/>
    </source>
</evidence>
<keyword evidence="2" id="KW-0175">Coiled coil</keyword>
<feature type="coiled-coil region" evidence="2">
    <location>
        <begin position="173"/>
        <end position="204"/>
    </location>
</feature>
<feature type="domain" description="EF-hand" evidence="4">
    <location>
        <begin position="11"/>
        <end position="46"/>
    </location>
</feature>
<dbReference type="InterPro" id="IPR018247">
    <property type="entry name" value="EF_Hand_1_Ca_BS"/>
</dbReference>
<feature type="compositionally biased region" description="Acidic residues" evidence="3">
    <location>
        <begin position="402"/>
        <end position="419"/>
    </location>
</feature>
<evidence type="ECO:0000256" key="1">
    <source>
        <dbReference type="ARBA" id="ARBA00022837"/>
    </source>
</evidence>
<evidence type="ECO:0000313" key="5">
    <source>
        <dbReference type="EMBL" id="CAD9453483.1"/>
    </source>
</evidence>
<proteinExistence type="predicted"/>
<dbReference type="EMBL" id="HBGU01031017">
    <property type="protein sequence ID" value="CAD9453483.1"/>
    <property type="molecule type" value="Transcribed_RNA"/>
</dbReference>
<protein>
    <recommendedName>
        <fullName evidence="4">EF-hand domain-containing protein</fullName>
    </recommendedName>
</protein>
<feature type="compositionally biased region" description="Low complexity" evidence="3">
    <location>
        <begin position="382"/>
        <end position="394"/>
    </location>
</feature>
<feature type="region of interest" description="Disordered" evidence="3">
    <location>
        <begin position="207"/>
        <end position="227"/>
    </location>
</feature>
<reference evidence="5" key="1">
    <citation type="submission" date="2021-01" db="EMBL/GenBank/DDBJ databases">
        <authorList>
            <person name="Corre E."/>
            <person name="Pelletier E."/>
            <person name="Niang G."/>
            <person name="Scheremetjew M."/>
            <person name="Finn R."/>
            <person name="Kale V."/>
            <person name="Holt S."/>
            <person name="Cochrane G."/>
            <person name="Meng A."/>
            <person name="Brown T."/>
            <person name="Cohen L."/>
        </authorList>
    </citation>
    <scope>NUCLEOTIDE SEQUENCE</scope>
    <source>
        <strain evidence="5">UTEX LB 985</strain>
    </source>
</reference>
<dbReference type="InterPro" id="IPR002048">
    <property type="entry name" value="EF_hand_dom"/>
</dbReference>
<organism evidence="5">
    <name type="scientific">Haptolina brevifila</name>
    <dbReference type="NCBI Taxonomy" id="156173"/>
    <lineage>
        <taxon>Eukaryota</taxon>
        <taxon>Haptista</taxon>
        <taxon>Haptophyta</taxon>
        <taxon>Prymnesiophyceae</taxon>
        <taxon>Prymnesiales</taxon>
        <taxon>Prymnesiaceae</taxon>
        <taxon>Haptolina</taxon>
    </lineage>
</organism>
<dbReference type="Gene3D" id="1.10.238.10">
    <property type="entry name" value="EF-hand"/>
    <property type="match status" value="1"/>
</dbReference>
<dbReference type="InterPro" id="IPR011992">
    <property type="entry name" value="EF-hand-dom_pair"/>
</dbReference>
<accession>A0A7S2GHG3</accession>
<dbReference type="PROSITE" id="PS50222">
    <property type="entry name" value="EF_HAND_2"/>
    <property type="match status" value="1"/>
</dbReference>
<name>A0A7S2GHG3_9EUKA</name>